<reference evidence="9" key="1">
    <citation type="submission" date="2022-08" db="EMBL/GenBank/DDBJ databases">
        <authorList>
            <person name="Takahashi K."/>
            <person name="Suzuki S."/>
            <person name="Kawachi M."/>
            <person name="Higashiyama T."/>
            <person name="Nozaki H."/>
        </authorList>
    </citation>
    <scope>NUCLEOTIDE SEQUENCE</scope>
    <source>
        <strain evidence="9">NIES-4479</strain>
    </source>
</reference>
<dbReference type="GO" id="GO:0003677">
    <property type="term" value="F:DNA binding"/>
    <property type="evidence" value="ECO:0007669"/>
    <property type="project" value="UniProtKB-KW"/>
</dbReference>
<feature type="compositionally biased region" description="Gly residues" evidence="6">
    <location>
        <begin position="719"/>
        <end position="729"/>
    </location>
</feature>
<keyword evidence="2 5" id="KW-0863">Zinc-finger</keyword>
<feature type="compositionally biased region" description="Low complexity" evidence="6">
    <location>
        <begin position="1343"/>
        <end position="1358"/>
    </location>
</feature>
<dbReference type="EMBL" id="BRXU01000007">
    <property type="protein sequence ID" value="GLC53160.1"/>
    <property type="molecule type" value="Genomic_DNA"/>
</dbReference>
<accession>A0A9W6F299</accession>
<organism evidence="9 10">
    <name type="scientific">Pleodorina starrii</name>
    <dbReference type="NCBI Taxonomy" id="330485"/>
    <lineage>
        <taxon>Eukaryota</taxon>
        <taxon>Viridiplantae</taxon>
        <taxon>Chlorophyta</taxon>
        <taxon>core chlorophytes</taxon>
        <taxon>Chlorophyceae</taxon>
        <taxon>CS clade</taxon>
        <taxon>Chlamydomonadales</taxon>
        <taxon>Volvocaceae</taxon>
        <taxon>Pleodorina</taxon>
    </lineage>
</organism>
<feature type="compositionally biased region" description="Low complexity" evidence="6">
    <location>
        <begin position="198"/>
        <end position="224"/>
    </location>
</feature>
<evidence type="ECO:0000256" key="4">
    <source>
        <dbReference type="ARBA" id="ARBA00023125"/>
    </source>
</evidence>
<feature type="compositionally biased region" description="Gly residues" evidence="6">
    <location>
        <begin position="377"/>
        <end position="405"/>
    </location>
</feature>
<dbReference type="Proteomes" id="UP001165080">
    <property type="component" value="Unassembled WGS sequence"/>
</dbReference>
<feature type="compositionally biased region" description="Pro residues" evidence="6">
    <location>
        <begin position="994"/>
        <end position="1008"/>
    </location>
</feature>
<name>A0A9W6F299_9CHLO</name>
<feature type="compositionally biased region" description="Low complexity" evidence="6">
    <location>
        <begin position="909"/>
        <end position="926"/>
    </location>
</feature>
<feature type="compositionally biased region" description="Gly residues" evidence="6">
    <location>
        <begin position="315"/>
        <end position="332"/>
    </location>
</feature>
<gene>
    <name evidence="9" type="primary">PLESTB001168</name>
    <name evidence="8" type="synonym">PLESTB000128</name>
    <name evidence="8" type="ORF">PLESTB_000058800</name>
    <name evidence="9" type="ORF">PLESTB_000714700</name>
</gene>
<dbReference type="Gene3D" id="2.30.30.1190">
    <property type="match status" value="1"/>
</dbReference>
<proteinExistence type="predicted"/>
<reference evidence="9 10" key="2">
    <citation type="journal article" date="2023" name="Commun. Biol.">
        <title>Reorganization of the ancestral sex-determining regions during the evolution of trioecy in Pleodorina starrii.</title>
        <authorList>
            <person name="Takahashi K."/>
            <person name="Suzuki S."/>
            <person name="Kawai-Toyooka H."/>
            <person name="Yamamoto K."/>
            <person name="Hamaji T."/>
            <person name="Ootsuki R."/>
            <person name="Yamaguchi H."/>
            <person name="Kawachi M."/>
            <person name="Higashiyama T."/>
            <person name="Nozaki H."/>
        </authorList>
    </citation>
    <scope>NUCLEOTIDE SEQUENCE [LARGE SCALE GENOMIC DNA]</scope>
    <source>
        <strain evidence="9 10">NIES-4479</strain>
    </source>
</reference>
<keyword evidence="10" id="KW-1185">Reference proteome</keyword>
<dbReference type="PANTHER" id="PTHR12506:SF50">
    <property type="entry name" value="ZINC FINGER CCCH DOMAIN-CONTAINING PROTEIN 26"/>
    <property type="match status" value="1"/>
</dbReference>
<feature type="compositionally biased region" description="Basic residues" evidence="6">
    <location>
        <begin position="232"/>
        <end position="243"/>
    </location>
</feature>
<protein>
    <submittedName>
        <fullName evidence="9">RNA-binding, Nab2-type zinc finger</fullName>
    </submittedName>
</protein>
<feature type="compositionally biased region" description="Low complexity" evidence="6">
    <location>
        <begin position="964"/>
        <end position="979"/>
    </location>
</feature>
<keyword evidence="1 5" id="KW-0479">Metal-binding</keyword>
<dbReference type="SMART" id="SM00356">
    <property type="entry name" value="ZnF_C3H1"/>
    <property type="match status" value="1"/>
</dbReference>
<sequence length="1372" mass="139819">MASALHIYANLLWRDNRMEARIKKVAALRLLQEQHYRLHLDELSSALSSSHGSIPFDLLLPKRLAEIISTDSCFVYSDDTGNVLLDAASLMAAGKDCLKAQIDRVWDLSSPLSWARNQLAWYIVSRQHIDMRPPDLFLAPVNDAESFLAAAWTSRMDLRDHRDHPYHSLSQLLGGETRLEMTPDQTAVRLHFNRLLQTQQTQQTQPAESQQQPPLAPQQQQQQVPPLPHQLLQHHHHQQHQHHQQQQGAIAVEHGDGKGLVASEAAVWGQGGVDGGEDEGGDVAAATAALQRASLSQPAAGSGARRSDSDLAAAGGSGLGQGEGWGGGGGGSSEAEGAAWEDDYDEGADEDGDGDGDFDQEGEDGEQEEGEEEGEGGHAGSWGGGRGTGSGGVSARNVGGGGGDAAGRPPPMLLRSDLLHQYVRAVFCSSGSPADELMAVVALTLVEAGRSSGLAAARRGETPPGPSERFRLPLTRLVEQVRQKAPQLLPAPPGSGQRGGGGSGGGAASSAWHAGALMQRLQERPSRRCFRVLVPGGGGGGLGGWGAGGGGGEEGEGAAVVLDLEALQERVVEALAAAAAVVFSGSRPVDQIRRAAASHLATRTRPFAGRVHCVRLTTLAHQLGEQLPLQVFDPTRLGGFERLVGAESSNNVMHVFRKVLPPGGLAGLAHQGGRNGGEMGTFVTLNLGKLLMAAGIREPDSGGGGGGHQAARGGRGEGRSGGGGDLVWVGRGGPEAAAAPAATAAAAAASRAAAFAAVPHREAHPPPPPPPHSPAVTASSGSGVPPPPSDAALRAAVEALFPVSGGGGGGDRTAAASAAAAAAAAARRTAAVSLVKALHTQQGGFLPLSRLTDMVMAAVPGGPDVEQLLAADPELFEIQETWYGGPRSVRLRTSAVMAKAASLPATNGSSLSHHQPSSSAASTSSSDALPRRPNCSNCPYYMRTGTCRYAAACKYNHPPLAQRPAGQTAAEPTGAATAAHPPPQQSQQLTRVPLSPPPASAPLSPPPAQAAAGGGASSAAAAAAGSSSSSSSSVRVSPSSLEVKIVTTACTPDHLDMLQHCYSAPQVAVACKVVRAPAPAPAHSQYPGQPHPTGELGKVCLVQLYVPPVTAAGGGGGAGSGATPGLASGGGGGGGAVASQRWPATVYLIDLAAGDDKQGMLLPSLSPLLKDKVPKVVYCGREVVPYLPHMSPLHDISVLHTLLARAPHCVLGAAAPAGETGLVPPLATLLQQEGAMTAAGVAAMAAAPAHSHLWASRPLCAELQQQAVLEVVHLAALWTSLMGRLGLLPQQLSQAAANLLLQEQAAHTHAAATGHGPTAIAAPSASAQMRPTGRAAASGPAPGQSLSSVGSGGLQQKQRGLVSVHRSGRAHG</sequence>
<dbReference type="InterPro" id="IPR036397">
    <property type="entry name" value="RNaseH_sf"/>
</dbReference>
<dbReference type="GO" id="GO:0008270">
    <property type="term" value="F:zinc ion binding"/>
    <property type="evidence" value="ECO:0007669"/>
    <property type="project" value="UniProtKB-KW"/>
</dbReference>
<feature type="region of interest" description="Disordered" evidence="6">
    <location>
        <begin position="698"/>
        <end position="729"/>
    </location>
</feature>
<comment type="caution">
    <text evidence="9">The sequence shown here is derived from an EMBL/GenBank/DDBJ whole genome shotgun (WGS) entry which is preliminary data.</text>
</comment>
<evidence type="ECO:0000259" key="7">
    <source>
        <dbReference type="PROSITE" id="PS50103"/>
    </source>
</evidence>
<keyword evidence="4" id="KW-0238">DNA-binding</keyword>
<dbReference type="EMBL" id="BRXU01000001">
    <property type="protein sequence ID" value="GLC48096.1"/>
    <property type="molecule type" value="Genomic_DNA"/>
</dbReference>
<evidence type="ECO:0000256" key="5">
    <source>
        <dbReference type="PROSITE-ProRule" id="PRU00723"/>
    </source>
</evidence>
<feature type="region of interest" description="Disordered" evidence="6">
    <location>
        <begin position="485"/>
        <end position="509"/>
    </location>
</feature>
<feature type="region of interest" description="Disordered" evidence="6">
    <location>
        <begin position="962"/>
        <end position="1015"/>
    </location>
</feature>
<dbReference type="InterPro" id="IPR000571">
    <property type="entry name" value="Znf_CCCH"/>
</dbReference>
<feature type="domain" description="C3H1-type" evidence="7">
    <location>
        <begin position="932"/>
        <end position="960"/>
    </location>
</feature>
<feature type="compositionally biased region" description="Low complexity" evidence="6">
    <location>
        <begin position="774"/>
        <end position="783"/>
    </location>
</feature>
<evidence type="ECO:0000313" key="10">
    <source>
        <dbReference type="Proteomes" id="UP001165080"/>
    </source>
</evidence>
<dbReference type="Pfam" id="PF00642">
    <property type="entry name" value="zf-CCCH"/>
    <property type="match status" value="1"/>
</dbReference>
<evidence type="ECO:0000256" key="6">
    <source>
        <dbReference type="SAM" id="MobiDB-lite"/>
    </source>
</evidence>
<dbReference type="PROSITE" id="PS50103">
    <property type="entry name" value="ZF_C3H1"/>
    <property type="match status" value="1"/>
</dbReference>
<feature type="region of interest" description="Disordered" evidence="6">
    <location>
        <begin position="755"/>
        <end position="790"/>
    </location>
</feature>
<feature type="region of interest" description="Disordered" evidence="6">
    <location>
        <begin position="1310"/>
        <end position="1372"/>
    </location>
</feature>
<feature type="compositionally biased region" description="Acidic residues" evidence="6">
    <location>
        <begin position="339"/>
        <end position="374"/>
    </location>
</feature>
<evidence type="ECO:0000256" key="2">
    <source>
        <dbReference type="ARBA" id="ARBA00022771"/>
    </source>
</evidence>
<evidence type="ECO:0000256" key="1">
    <source>
        <dbReference type="ARBA" id="ARBA00022723"/>
    </source>
</evidence>
<dbReference type="InterPro" id="IPR050974">
    <property type="entry name" value="Plant_ZF_CCCH"/>
</dbReference>
<evidence type="ECO:0000313" key="9">
    <source>
        <dbReference type="EMBL" id="GLC53160.1"/>
    </source>
</evidence>
<feature type="region of interest" description="Disordered" evidence="6">
    <location>
        <begin position="903"/>
        <end position="933"/>
    </location>
</feature>
<feature type="zinc finger region" description="C3H1-type" evidence="5">
    <location>
        <begin position="932"/>
        <end position="960"/>
    </location>
</feature>
<dbReference type="Gene3D" id="3.30.420.10">
    <property type="entry name" value="Ribonuclease H-like superfamily/Ribonuclease H"/>
    <property type="match status" value="1"/>
</dbReference>
<dbReference type="PANTHER" id="PTHR12506">
    <property type="entry name" value="PROTEIN PHOSPHATASE RELATED"/>
    <property type="match status" value="1"/>
</dbReference>
<keyword evidence="3 5" id="KW-0862">Zinc</keyword>
<feature type="compositionally biased region" description="Gly residues" evidence="6">
    <location>
        <begin position="496"/>
        <end position="507"/>
    </location>
</feature>
<evidence type="ECO:0000313" key="8">
    <source>
        <dbReference type="EMBL" id="GLC48096.1"/>
    </source>
</evidence>
<feature type="compositionally biased region" description="Low complexity" evidence="6">
    <location>
        <begin position="1310"/>
        <end position="1323"/>
    </location>
</feature>
<evidence type="ECO:0000256" key="3">
    <source>
        <dbReference type="ARBA" id="ARBA00022833"/>
    </source>
</evidence>
<feature type="region of interest" description="Disordered" evidence="6">
    <location>
        <begin position="198"/>
        <end position="250"/>
    </location>
</feature>
<feature type="region of interest" description="Disordered" evidence="6">
    <location>
        <begin position="296"/>
        <end position="409"/>
    </location>
</feature>